<dbReference type="GO" id="GO:0009738">
    <property type="term" value="P:abscisic acid-activated signaling pathway"/>
    <property type="evidence" value="ECO:0007669"/>
    <property type="project" value="UniProtKB-KW"/>
</dbReference>
<comment type="cofactor">
    <cofactor evidence="2">
        <name>Mg(2+)</name>
        <dbReference type="ChEBI" id="CHEBI:18420"/>
    </cofactor>
</comment>
<accession>A0AAU9RFL1</accession>
<keyword evidence="7 13" id="KW-0378">Hydrolase</keyword>
<keyword evidence="10" id="KW-0464">Manganese</keyword>
<evidence type="ECO:0000256" key="3">
    <source>
        <dbReference type="ARBA" id="ARBA00006702"/>
    </source>
</evidence>
<evidence type="ECO:0000256" key="9">
    <source>
        <dbReference type="ARBA" id="ARBA00022912"/>
    </source>
</evidence>
<evidence type="ECO:0000256" key="10">
    <source>
        <dbReference type="ARBA" id="ARBA00023211"/>
    </source>
</evidence>
<evidence type="ECO:0000256" key="2">
    <source>
        <dbReference type="ARBA" id="ARBA00001946"/>
    </source>
</evidence>
<keyword evidence="9 13" id="KW-0904">Protein phosphatase</keyword>
<comment type="catalytic activity">
    <reaction evidence="12">
        <text>O-phospho-L-threonyl-[protein] + H2O = L-threonyl-[protein] + phosphate</text>
        <dbReference type="Rhea" id="RHEA:47004"/>
        <dbReference type="Rhea" id="RHEA-COMP:11060"/>
        <dbReference type="Rhea" id="RHEA-COMP:11605"/>
        <dbReference type="ChEBI" id="CHEBI:15377"/>
        <dbReference type="ChEBI" id="CHEBI:30013"/>
        <dbReference type="ChEBI" id="CHEBI:43474"/>
        <dbReference type="ChEBI" id="CHEBI:61977"/>
        <dbReference type="EC" id="3.1.3.16"/>
    </reaction>
</comment>
<dbReference type="EC" id="3.1.3.16" evidence="4"/>
<comment type="cofactor">
    <cofactor evidence="1">
        <name>Mn(2+)</name>
        <dbReference type="ChEBI" id="CHEBI:29035"/>
    </cofactor>
</comment>
<dbReference type="SMART" id="SM00332">
    <property type="entry name" value="PP2Cc"/>
    <property type="match status" value="1"/>
</dbReference>
<keyword evidence="5" id="KW-0938">Abscisic acid signaling pathway</keyword>
<dbReference type="GO" id="GO:0004722">
    <property type="term" value="F:protein serine/threonine phosphatase activity"/>
    <property type="evidence" value="ECO:0007669"/>
    <property type="project" value="UniProtKB-EC"/>
</dbReference>
<evidence type="ECO:0000256" key="11">
    <source>
        <dbReference type="ARBA" id="ARBA00047761"/>
    </source>
</evidence>
<dbReference type="GO" id="GO:0046872">
    <property type="term" value="F:metal ion binding"/>
    <property type="evidence" value="ECO:0007669"/>
    <property type="project" value="UniProtKB-KW"/>
</dbReference>
<dbReference type="PROSITE" id="PS01032">
    <property type="entry name" value="PPM_1"/>
    <property type="match status" value="1"/>
</dbReference>
<keyword evidence="17" id="KW-1185">Reference proteome</keyword>
<evidence type="ECO:0000313" key="16">
    <source>
        <dbReference type="EMBL" id="CAH2037141.1"/>
    </source>
</evidence>
<evidence type="ECO:0000256" key="1">
    <source>
        <dbReference type="ARBA" id="ARBA00001936"/>
    </source>
</evidence>
<comment type="catalytic activity">
    <reaction evidence="11">
        <text>O-phospho-L-seryl-[protein] + H2O = L-seryl-[protein] + phosphate</text>
        <dbReference type="Rhea" id="RHEA:20629"/>
        <dbReference type="Rhea" id="RHEA-COMP:9863"/>
        <dbReference type="Rhea" id="RHEA-COMP:11604"/>
        <dbReference type="ChEBI" id="CHEBI:15377"/>
        <dbReference type="ChEBI" id="CHEBI:29999"/>
        <dbReference type="ChEBI" id="CHEBI:43474"/>
        <dbReference type="ChEBI" id="CHEBI:83421"/>
        <dbReference type="EC" id="3.1.3.16"/>
    </reaction>
</comment>
<dbReference type="Gene3D" id="3.60.40.10">
    <property type="entry name" value="PPM-type phosphatase domain"/>
    <property type="match status" value="1"/>
</dbReference>
<evidence type="ECO:0000256" key="4">
    <source>
        <dbReference type="ARBA" id="ARBA00013081"/>
    </source>
</evidence>
<dbReference type="AlphaFoldDB" id="A0AAU9RFL1"/>
<gene>
    <name evidence="16" type="ORF">TAV2_LOCUS3284</name>
</gene>
<evidence type="ECO:0000256" key="12">
    <source>
        <dbReference type="ARBA" id="ARBA00048336"/>
    </source>
</evidence>
<dbReference type="Proteomes" id="UP000836841">
    <property type="component" value="Chromosome 1"/>
</dbReference>
<feature type="compositionally biased region" description="Low complexity" evidence="14">
    <location>
        <begin position="72"/>
        <end position="81"/>
    </location>
</feature>
<protein>
    <recommendedName>
        <fullName evidence="4">protein-serine/threonine phosphatase</fullName>
        <ecNumber evidence="4">3.1.3.16</ecNumber>
    </recommendedName>
</protein>
<dbReference type="Pfam" id="PF00481">
    <property type="entry name" value="PP2C"/>
    <property type="match status" value="1"/>
</dbReference>
<keyword evidence="6" id="KW-0479">Metal-binding</keyword>
<dbReference type="EMBL" id="OU466857">
    <property type="protein sequence ID" value="CAH2037141.1"/>
    <property type="molecule type" value="Genomic_DNA"/>
</dbReference>
<dbReference type="PANTHER" id="PTHR47992">
    <property type="entry name" value="PROTEIN PHOSPHATASE"/>
    <property type="match status" value="1"/>
</dbReference>
<name>A0AAU9RFL1_THLAR</name>
<dbReference type="InterPro" id="IPR036457">
    <property type="entry name" value="PPM-type-like_dom_sf"/>
</dbReference>
<evidence type="ECO:0000256" key="13">
    <source>
        <dbReference type="RuleBase" id="RU003465"/>
    </source>
</evidence>
<sequence length="516" mass="56492">MEDISPAVALTLSLANTMCESGISSTLDITELENVTDAVDMFGDQKNQIYSNGVVEHMMEDVSEEPEEKTLSEATSLSSASDFGATVQESEEDEVLVSDATIISEGLILVDARSEISLPDTAEIDSGRVLATAIILNETTIDQVPAAEVLITSLNHDVDMEVAASEVVIRLPQQNHNVARGSRSVYELDCIPLWGTVSICGERPEMEDAVRALPQFLKIPIKMLMGDHEGMSPSLTHLTSHFFGVYDGHGGAQVADYCHDRMHSALAEEIEWIKEELCERNTGEGRQVQWEKVFADCYLKVDAEVKGKINRPVVGSSDKVVLEAVSPETVGSTAVVALVCSSHIIVSNCGDSRAVLLRGKESMPLSVDHKPDREDEYARIERAGGKVIQWQGARVSGVLAMSRSIGDEYLEPYVIPDPEVTFMPRAREDECLILASDGLWDVMSNQDACEFARKRILWWHKKNGALPLAERGVGEDPACQAAADYLSKVALQKGSKDNISIIVVDLKAQRKFKTRS</sequence>
<dbReference type="SUPFAM" id="SSF81606">
    <property type="entry name" value="PP2C-like"/>
    <property type="match status" value="1"/>
</dbReference>
<organism evidence="16 17">
    <name type="scientific">Thlaspi arvense</name>
    <name type="common">Field penny-cress</name>
    <dbReference type="NCBI Taxonomy" id="13288"/>
    <lineage>
        <taxon>Eukaryota</taxon>
        <taxon>Viridiplantae</taxon>
        <taxon>Streptophyta</taxon>
        <taxon>Embryophyta</taxon>
        <taxon>Tracheophyta</taxon>
        <taxon>Spermatophyta</taxon>
        <taxon>Magnoliopsida</taxon>
        <taxon>eudicotyledons</taxon>
        <taxon>Gunneridae</taxon>
        <taxon>Pentapetalae</taxon>
        <taxon>rosids</taxon>
        <taxon>malvids</taxon>
        <taxon>Brassicales</taxon>
        <taxon>Brassicaceae</taxon>
        <taxon>Thlaspideae</taxon>
        <taxon>Thlaspi</taxon>
    </lineage>
</organism>
<evidence type="ECO:0000256" key="6">
    <source>
        <dbReference type="ARBA" id="ARBA00022723"/>
    </source>
</evidence>
<reference evidence="16 17" key="1">
    <citation type="submission" date="2022-03" db="EMBL/GenBank/DDBJ databases">
        <authorList>
            <person name="Nunn A."/>
            <person name="Chopra R."/>
            <person name="Nunn A."/>
            <person name="Contreras Garrido A."/>
        </authorList>
    </citation>
    <scope>NUCLEOTIDE SEQUENCE [LARGE SCALE GENOMIC DNA]</scope>
</reference>
<evidence type="ECO:0000313" key="17">
    <source>
        <dbReference type="Proteomes" id="UP000836841"/>
    </source>
</evidence>
<evidence type="ECO:0000256" key="14">
    <source>
        <dbReference type="SAM" id="MobiDB-lite"/>
    </source>
</evidence>
<evidence type="ECO:0000259" key="15">
    <source>
        <dbReference type="PROSITE" id="PS51746"/>
    </source>
</evidence>
<dbReference type="InterPro" id="IPR001932">
    <property type="entry name" value="PPM-type_phosphatase-like_dom"/>
</dbReference>
<evidence type="ECO:0000256" key="5">
    <source>
        <dbReference type="ARBA" id="ARBA00022682"/>
    </source>
</evidence>
<evidence type="ECO:0000256" key="8">
    <source>
        <dbReference type="ARBA" id="ARBA00022842"/>
    </source>
</evidence>
<dbReference type="CDD" id="cd00143">
    <property type="entry name" value="PP2Cc"/>
    <property type="match status" value="1"/>
</dbReference>
<dbReference type="FunFam" id="3.60.40.10:FF:000025">
    <property type="entry name" value="Protein phosphatase 2C 16"/>
    <property type="match status" value="1"/>
</dbReference>
<comment type="similarity">
    <text evidence="3 13">Belongs to the PP2C family.</text>
</comment>
<dbReference type="InterPro" id="IPR000222">
    <property type="entry name" value="PP2C_BS"/>
</dbReference>
<dbReference type="PROSITE" id="PS51746">
    <property type="entry name" value="PPM_2"/>
    <property type="match status" value="1"/>
</dbReference>
<evidence type="ECO:0000256" key="7">
    <source>
        <dbReference type="ARBA" id="ARBA00022801"/>
    </source>
</evidence>
<keyword evidence="8" id="KW-0460">Magnesium</keyword>
<dbReference type="InterPro" id="IPR015655">
    <property type="entry name" value="PP2C"/>
</dbReference>
<feature type="region of interest" description="Disordered" evidence="14">
    <location>
        <begin position="61"/>
        <end position="90"/>
    </location>
</feature>
<feature type="domain" description="PPM-type phosphatase" evidence="15">
    <location>
        <begin position="193"/>
        <end position="506"/>
    </location>
</feature>
<proteinExistence type="inferred from homology"/>